<reference evidence="4 5" key="1">
    <citation type="submission" date="2020-01" db="EMBL/GenBank/DDBJ databases">
        <title>Complete and circular genome sequences of six lactobacillus isolates from horses.</title>
        <authorList>
            <person name="Hassan H.M."/>
        </authorList>
    </citation>
    <scope>NUCLEOTIDE SEQUENCE [LARGE SCALE GENOMIC DNA]</scope>
    <source>
        <strain evidence="4 5">1D</strain>
    </source>
</reference>
<organism evidence="4 5">
    <name type="scientific">Lactobacillus crispatus</name>
    <dbReference type="NCBI Taxonomy" id="47770"/>
    <lineage>
        <taxon>Bacteria</taxon>
        <taxon>Bacillati</taxon>
        <taxon>Bacillota</taxon>
        <taxon>Bacilli</taxon>
        <taxon>Lactobacillales</taxon>
        <taxon>Lactobacillaceae</taxon>
        <taxon>Lactobacillus</taxon>
    </lineage>
</organism>
<name>A0A226UV37_9LACO</name>
<dbReference type="Pfam" id="PF00583">
    <property type="entry name" value="Acetyltransf_1"/>
    <property type="match status" value="1"/>
</dbReference>
<feature type="domain" description="N-acetyltransferase" evidence="1">
    <location>
        <begin position="4"/>
        <end position="174"/>
    </location>
</feature>
<keyword evidence="4" id="KW-0808">Transferase</keyword>
<dbReference type="Proteomes" id="UP001230300">
    <property type="component" value="Unassembled WGS sequence"/>
</dbReference>
<dbReference type="EMBL" id="JASOGN010000005">
    <property type="protein sequence ID" value="MDK6502064.1"/>
    <property type="molecule type" value="Genomic_DNA"/>
</dbReference>
<dbReference type="EMBL" id="JACCPP010000002">
    <property type="protein sequence ID" value="MBI1707229.1"/>
    <property type="molecule type" value="Genomic_DNA"/>
</dbReference>
<evidence type="ECO:0000259" key="1">
    <source>
        <dbReference type="PROSITE" id="PS51186"/>
    </source>
</evidence>
<dbReference type="PROSITE" id="PS51186">
    <property type="entry name" value="GNAT"/>
    <property type="match status" value="1"/>
</dbReference>
<accession>A0A226UV37</accession>
<protein>
    <submittedName>
        <fullName evidence="4">GNAT family N-acetyltransferase</fullName>
        <ecNumber evidence="3">2.3.1.-</ecNumber>
    </submittedName>
    <submittedName>
        <fullName evidence="2">N-acetyltransferase GCN5</fullName>
    </submittedName>
</protein>
<dbReference type="Gene3D" id="3.40.630.30">
    <property type="match status" value="1"/>
</dbReference>
<dbReference type="RefSeq" id="WP_089145710.1">
    <property type="nucleotide sequence ID" value="NZ_CP047415.1"/>
</dbReference>
<proteinExistence type="predicted"/>
<dbReference type="Proteomes" id="UP001194414">
    <property type="component" value="Unassembled WGS sequence"/>
</dbReference>
<dbReference type="EMBL" id="CP047415">
    <property type="protein sequence ID" value="QLL73127.1"/>
    <property type="molecule type" value="Genomic_DNA"/>
</dbReference>
<dbReference type="SUPFAM" id="SSF55729">
    <property type="entry name" value="Acyl-CoA N-acyltransferases (Nat)"/>
    <property type="match status" value="1"/>
</dbReference>
<dbReference type="InterPro" id="IPR000182">
    <property type="entry name" value="GNAT_dom"/>
</dbReference>
<evidence type="ECO:0000313" key="4">
    <source>
        <dbReference type="EMBL" id="QLL73127.1"/>
    </source>
</evidence>
<gene>
    <name evidence="4" type="ORF">GTO85_01250</name>
    <name evidence="2" type="ORF">HYQ56_0206</name>
    <name evidence="3" type="ORF">QP235_02405</name>
</gene>
<dbReference type="EC" id="2.3.1.-" evidence="3"/>
<reference evidence="3" key="3">
    <citation type="submission" date="2023-05" db="EMBL/GenBank/DDBJ databases">
        <title>Cataloging the Phylogenetic Diversity of Human Bladder Bacteria.</title>
        <authorList>
            <person name="Du J."/>
        </authorList>
    </citation>
    <scope>NUCLEOTIDE SEQUENCE</scope>
    <source>
        <strain evidence="3">UMB9226</strain>
    </source>
</reference>
<keyword evidence="3" id="KW-0012">Acyltransferase</keyword>
<evidence type="ECO:0000313" key="3">
    <source>
        <dbReference type="EMBL" id="MDK6502064.1"/>
    </source>
</evidence>
<dbReference type="GO" id="GO:0016747">
    <property type="term" value="F:acyltransferase activity, transferring groups other than amino-acyl groups"/>
    <property type="evidence" value="ECO:0007669"/>
    <property type="project" value="InterPro"/>
</dbReference>
<dbReference type="Proteomes" id="UP000510660">
    <property type="component" value="Chromosome"/>
</dbReference>
<dbReference type="CDD" id="cd04301">
    <property type="entry name" value="NAT_SF"/>
    <property type="match status" value="1"/>
</dbReference>
<evidence type="ECO:0000313" key="5">
    <source>
        <dbReference type="Proteomes" id="UP000510660"/>
    </source>
</evidence>
<reference evidence="2" key="2">
    <citation type="submission" date="2020-07" db="EMBL/GenBank/DDBJ databases">
        <title>Comparative genomics analyses of Lactobacillus crispatus isolated from different ecological niches.</title>
        <authorList>
            <person name="Mancino W."/>
            <person name="Mancabelli L."/>
            <person name="Lugli G.A."/>
            <person name="Milani C."/>
            <person name="Viappiani A."/>
            <person name="Anzalone R."/>
            <person name="Longhi G."/>
            <person name="Ventura M."/>
            <person name="Turroni F."/>
        </authorList>
    </citation>
    <scope>NUCLEOTIDE SEQUENCE</scope>
    <source>
        <strain evidence="2">LB65</strain>
    </source>
</reference>
<sequence length="174" mass="19663">MSLIFTRRAQNSDVDKIVQILNDAISFLKESGSSQWQSGYPNRATVEDDIKNGCAWVLTVDNEVAGYAAVVIGREPTYADIEGKWENNVDTYATIHRIAVSSKFRGMHLSQFFLSNIISLTYAQGIHNFRIDTSRKNKIVQHIAVSHNFIERGIIQVTEDPVDSSRIAYELNLR</sequence>
<dbReference type="AlphaFoldDB" id="A0A226UV37"/>
<evidence type="ECO:0000313" key="2">
    <source>
        <dbReference type="EMBL" id="MBI1707229.1"/>
    </source>
</evidence>
<dbReference type="InterPro" id="IPR016181">
    <property type="entry name" value="Acyl_CoA_acyltransferase"/>
</dbReference>